<dbReference type="EMBL" id="JXNT01000001">
    <property type="protein sequence ID" value="ODM22954.1"/>
    <property type="molecule type" value="Genomic_DNA"/>
</dbReference>
<dbReference type="OrthoDB" id="4315400at2759"/>
<evidence type="ECO:0000313" key="2">
    <source>
        <dbReference type="EMBL" id="ODM22954.1"/>
    </source>
</evidence>
<gene>
    <name evidence="2" type="ORF">SI65_00543</name>
</gene>
<keyword evidence="3" id="KW-1185">Reference proteome</keyword>
<organism evidence="2 3">
    <name type="scientific">Aspergillus cristatus</name>
    <name type="common">Chinese Fuzhuan brick tea-fermentation fungus</name>
    <name type="synonym">Eurotium cristatum</name>
    <dbReference type="NCBI Taxonomy" id="573508"/>
    <lineage>
        <taxon>Eukaryota</taxon>
        <taxon>Fungi</taxon>
        <taxon>Dikarya</taxon>
        <taxon>Ascomycota</taxon>
        <taxon>Pezizomycotina</taxon>
        <taxon>Eurotiomycetes</taxon>
        <taxon>Eurotiomycetidae</taxon>
        <taxon>Eurotiales</taxon>
        <taxon>Aspergillaceae</taxon>
        <taxon>Aspergillus</taxon>
        <taxon>Aspergillus subgen. Aspergillus</taxon>
    </lineage>
</organism>
<dbReference type="AlphaFoldDB" id="A0A1E3BPQ9"/>
<evidence type="ECO:0000313" key="3">
    <source>
        <dbReference type="Proteomes" id="UP000094569"/>
    </source>
</evidence>
<proteinExistence type="predicted"/>
<evidence type="ECO:0000256" key="1">
    <source>
        <dbReference type="SAM" id="MobiDB-lite"/>
    </source>
</evidence>
<accession>A0A1E3BPQ9</accession>
<feature type="region of interest" description="Disordered" evidence="1">
    <location>
        <begin position="307"/>
        <end position="412"/>
    </location>
</feature>
<comment type="caution">
    <text evidence="2">The sequence shown here is derived from an EMBL/GenBank/DDBJ whole genome shotgun (WGS) entry which is preliminary data.</text>
</comment>
<name>A0A1E3BPQ9_ASPCR</name>
<feature type="compositionally biased region" description="Polar residues" evidence="1">
    <location>
        <begin position="86"/>
        <end position="96"/>
    </location>
</feature>
<reference evidence="2 3" key="1">
    <citation type="journal article" date="2016" name="BMC Genomics">
        <title>Comparative genomic and transcriptomic analyses of the Fuzhuan brick tea-fermentation fungus Aspergillus cristatus.</title>
        <authorList>
            <person name="Ge Y."/>
            <person name="Wang Y."/>
            <person name="Liu Y."/>
            <person name="Tan Y."/>
            <person name="Ren X."/>
            <person name="Zhang X."/>
            <person name="Hyde K.D."/>
            <person name="Liu Y."/>
            <person name="Liu Z."/>
        </authorList>
    </citation>
    <scope>NUCLEOTIDE SEQUENCE [LARGE SCALE GENOMIC DNA]</scope>
    <source>
        <strain evidence="2 3">GZAAS20.1005</strain>
    </source>
</reference>
<dbReference type="Proteomes" id="UP000094569">
    <property type="component" value="Unassembled WGS sequence"/>
</dbReference>
<protein>
    <submittedName>
        <fullName evidence="2">Uncharacterized protein</fullName>
    </submittedName>
</protein>
<feature type="compositionally biased region" description="Polar residues" evidence="1">
    <location>
        <begin position="362"/>
        <end position="373"/>
    </location>
</feature>
<sequence>MEVRPSNPHPLGLRYSVVDFDNYPGSLQFQLHQPKDSLSAGTAYNAAMEESKPDCSGLLSVHQYRQCLWQDDESCSSDGYGAKALQRSNGASNPNQASSVSATSSPPPLSPSYSLSIASQRSEQELEGLDGFLFPRASSPQMAHSEFPIRRSVSNRLNTFRDRLRKPSLTRESSFRSSHTKTRSDSVLTDLKQAKATMVHQGTSFEILNPHESLNFARIVSYIEDVDMDDFSRASSDYKRESFLSASSISTKVLKSEKEIALSVEVPDNGGSETNCDHTGNEEVQVHSDLLGEPPHTPMLSISERLESNEEGASNDGLRSETPESSDLGEPGPCEDDGVVIIEPEQVSNTPKQDSPIAPKQAPSNVPKQTPSNKPEPKPPIQKRFYPEAWPLSMYDDGPASGLRAQAQGQPRPVIHHQISALTEKPKRTGAFSRLRAVIRLPFLRRKRDSLGRW</sequence>
<dbReference type="VEuPathDB" id="FungiDB:SI65_00543"/>
<feature type="region of interest" description="Disordered" evidence="1">
    <location>
        <begin position="86"/>
        <end position="120"/>
    </location>
</feature>